<dbReference type="Gene3D" id="3.40.50.1820">
    <property type="entry name" value="alpha/beta hydrolase"/>
    <property type="match status" value="1"/>
</dbReference>
<dbReference type="InterPro" id="IPR029058">
    <property type="entry name" value="AB_hydrolase_fold"/>
</dbReference>
<dbReference type="PANTHER" id="PTHR46438:SF2">
    <property type="entry name" value="ALPHA_BETA-HYDROLASES SUPERFAMILY PROTEIN"/>
    <property type="match status" value="1"/>
</dbReference>
<reference evidence="2" key="1">
    <citation type="submission" date="2021-01" db="EMBL/GenBank/DDBJ databases">
        <authorList>
            <person name="Corre E."/>
            <person name="Pelletier E."/>
            <person name="Niang G."/>
            <person name="Scheremetjew M."/>
            <person name="Finn R."/>
            <person name="Kale V."/>
            <person name="Holt S."/>
            <person name="Cochrane G."/>
            <person name="Meng A."/>
            <person name="Brown T."/>
            <person name="Cohen L."/>
        </authorList>
    </citation>
    <scope>NUCLEOTIDE SEQUENCE</scope>
    <source>
        <strain evidence="2">CCMP2058</strain>
    </source>
</reference>
<dbReference type="PRINTS" id="PR00111">
    <property type="entry name" value="ABHYDROLASE"/>
</dbReference>
<feature type="domain" description="AB hydrolase-1" evidence="1">
    <location>
        <begin position="119"/>
        <end position="380"/>
    </location>
</feature>
<dbReference type="EMBL" id="HBEM01009233">
    <property type="protein sequence ID" value="CAD8441822.1"/>
    <property type="molecule type" value="Transcribed_RNA"/>
</dbReference>
<dbReference type="InterPro" id="IPR000073">
    <property type="entry name" value="AB_hydrolase_1"/>
</dbReference>
<proteinExistence type="predicted"/>
<dbReference type="GO" id="GO:0009507">
    <property type="term" value="C:chloroplast"/>
    <property type="evidence" value="ECO:0007669"/>
    <property type="project" value="TreeGrafter"/>
</dbReference>
<dbReference type="AlphaFoldDB" id="A0A7S0D5A7"/>
<organism evidence="2">
    <name type="scientific">Amorphochlora amoebiformis</name>
    <dbReference type="NCBI Taxonomy" id="1561963"/>
    <lineage>
        <taxon>Eukaryota</taxon>
        <taxon>Sar</taxon>
        <taxon>Rhizaria</taxon>
        <taxon>Cercozoa</taxon>
        <taxon>Chlorarachniophyceae</taxon>
        <taxon>Amorphochlora</taxon>
    </lineage>
</organism>
<accession>A0A7S0D5A7</accession>
<evidence type="ECO:0000313" key="2">
    <source>
        <dbReference type="EMBL" id="CAD8441822.1"/>
    </source>
</evidence>
<dbReference type="SUPFAM" id="SSF53474">
    <property type="entry name" value="alpha/beta-Hydrolases"/>
    <property type="match status" value="1"/>
</dbReference>
<sequence length="391" mass="43102">MAYRLSKPHQGLPLRVTLALSIILASVCLLATRSPPSLASGIAVRQQAFPVGRVSNFRAVPKTGLRSASREVAVRDSLEVEVDSKGRERLAFKEDGWKTWNWKGHNINYIQSGDKGTPIVLVHGFGAHAYHWRYQIPELSKNHRVYSLCLLGYGWSDKAPDAPYSAEFWGNQVSSFMQEVIGEGAVLVGNSIGAVTALSAASSTPDLVKGLVMVNAAGRFGDMAPDATGDPGANPEPEVEASGPLDALKDFVTDGFASLIFYSTRFRIPLILKQVYLDRDQVDEPLVKSITAPALDPMALQTFQSIYRAPGRGRATVNQMMRRLPQSMKVLLLWGQQDPWMQPEKADQIMKVCDEQGLECEYVPLVAGHCPQDDNPKDLNDNLVRWVNTHF</sequence>
<name>A0A7S0D5A7_9EUKA</name>
<evidence type="ECO:0000259" key="1">
    <source>
        <dbReference type="Pfam" id="PF12697"/>
    </source>
</evidence>
<gene>
    <name evidence="2" type="ORF">LAMO00422_LOCUS6462</name>
</gene>
<protein>
    <recommendedName>
        <fullName evidence="1">AB hydrolase-1 domain-containing protein</fullName>
    </recommendedName>
</protein>
<dbReference type="Pfam" id="PF12697">
    <property type="entry name" value="Abhydrolase_6"/>
    <property type="match status" value="1"/>
</dbReference>
<dbReference type="PANTHER" id="PTHR46438">
    <property type="entry name" value="ALPHA/BETA-HYDROLASES SUPERFAMILY PROTEIN"/>
    <property type="match status" value="1"/>
</dbReference>